<keyword evidence="1" id="KW-0479">Metal-binding</keyword>
<keyword evidence="2" id="KW-0863">Zinc-finger</keyword>
<dbReference type="InterPro" id="IPR052224">
    <property type="entry name" value="THAP_domain_protein"/>
</dbReference>
<dbReference type="SMART" id="SM00980">
    <property type="entry name" value="THAP"/>
    <property type="match status" value="1"/>
</dbReference>
<evidence type="ECO:0000313" key="7">
    <source>
        <dbReference type="Proteomes" id="UP001652740"/>
    </source>
</evidence>
<name>A0A6J1WQA0_GALME</name>
<dbReference type="GeneID" id="113517149"/>
<dbReference type="AlphaFoldDB" id="A0A6J1WQA0"/>
<dbReference type="InterPro" id="IPR038441">
    <property type="entry name" value="THAP_Znf_sf"/>
</dbReference>
<dbReference type="InParanoid" id="A0A6J1WQA0"/>
<dbReference type="Pfam" id="PF05485">
    <property type="entry name" value="THAP"/>
    <property type="match status" value="1"/>
</dbReference>
<accession>A0A6J1WQA0</accession>
<feature type="domain" description="THAP-type" evidence="5">
    <location>
        <begin position="22"/>
        <end position="85"/>
    </location>
</feature>
<dbReference type="GO" id="GO:0003677">
    <property type="term" value="F:DNA binding"/>
    <property type="evidence" value="ECO:0007669"/>
    <property type="project" value="UniProtKB-KW"/>
</dbReference>
<evidence type="ECO:0000259" key="6">
    <source>
        <dbReference type="SMART" id="SM00980"/>
    </source>
</evidence>
<evidence type="ECO:0000256" key="1">
    <source>
        <dbReference type="ARBA" id="ARBA00022723"/>
    </source>
</evidence>
<gene>
    <name evidence="8" type="primary">LOC113517149</name>
</gene>
<dbReference type="OrthoDB" id="5982876at2759"/>
<dbReference type="RefSeq" id="XP_026757524.1">
    <property type="nucleotide sequence ID" value="XM_026901723.3"/>
</dbReference>
<keyword evidence="4" id="KW-0238">DNA-binding</keyword>
<evidence type="ECO:0000256" key="2">
    <source>
        <dbReference type="ARBA" id="ARBA00022771"/>
    </source>
</evidence>
<proteinExistence type="predicted"/>
<dbReference type="Gene3D" id="6.20.210.20">
    <property type="entry name" value="THAP domain"/>
    <property type="match status" value="1"/>
</dbReference>
<keyword evidence="3" id="KW-0862">Zinc</keyword>
<dbReference type="SUPFAM" id="SSF57716">
    <property type="entry name" value="Glucocorticoid receptor-like (DNA-binding domain)"/>
    <property type="match status" value="1"/>
</dbReference>
<dbReference type="GO" id="GO:0008270">
    <property type="term" value="F:zinc ion binding"/>
    <property type="evidence" value="ECO:0007669"/>
    <property type="project" value="UniProtKB-KW"/>
</dbReference>
<protein>
    <submittedName>
        <fullName evidence="8">THAP domain-containing protein 2-like isoform X1</fullName>
    </submittedName>
</protein>
<organism evidence="7 8">
    <name type="scientific">Galleria mellonella</name>
    <name type="common">Greater wax moth</name>
    <dbReference type="NCBI Taxonomy" id="7137"/>
    <lineage>
        <taxon>Eukaryota</taxon>
        <taxon>Metazoa</taxon>
        <taxon>Ecdysozoa</taxon>
        <taxon>Arthropoda</taxon>
        <taxon>Hexapoda</taxon>
        <taxon>Insecta</taxon>
        <taxon>Pterygota</taxon>
        <taxon>Neoptera</taxon>
        <taxon>Endopterygota</taxon>
        <taxon>Lepidoptera</taxon>
        <taxon>Glossata</taxon>
        <taxon>Ditrysia</taxon>
        <taxon>Pyraloidea</taxon>
        <taxon>Pyralidae</taxon>
        <taxon>Galleriinae</taxon>
        <taxon>Galleria</taxon>
    </lineage>
</organism>
<evidence type="ECO:0000313" key="8">
    <source>
        <dbReference type="RefSeq" id="XP_026757524.1"/>
    </source>
</evidence>
<reference evidence="8" key="1">
    <citation type="submission" date="2025-08" db="UniProtKB">
        <authorList>
            <consortium name="RefSeq"/>
        </authorList>
    </citation>
    <scope>IDENTIFICATION</scope>
    <source>
        <tissue evidence="8">Whole larvae</tissue>
    </source>
</reference>
<keyword evidence="7" id="KW-1185">Reference proteome</keyword>
<evidence type="ECO:0000256" key="4">
    <source>
        <dbReference type="ARBA" id="ARBA00023125"/>
    </source>
</evidence>
<dbReference type="Proteomes" id="UP001652740">
    <property type="component" value="Unplaced"/>
</dbReference>
<dbReference type="KEGG" id="gmw:113517149"/>
<dbReference type="InterPro" id="IPR006612">
    <property type="entry name" value="THAP_Znf"/>
</dbReference>
<sequence>MVKCSAYLCNSITYGNIPDITFHRFPKDQRLCSRWVSNMGLKNWKPTKTCVLCSKHFEKHYIDKSIFRTRLRPGAVPTLFETLPESSEMKKKKRMQRKSDTTGECVSILHNLQNIEPQLSTLQQKSVSRNTVVQNLCKLDNKVTTPNVACDTCINGLKREIVFKNKIIKSLRDKNKILTKRIAYFYKVIIVLQNKKLKDRDIPILNNLGFYK</sequence>
<dbReference type="SMART" id="SM00692">
    <property type="entry name" value="DM3"/>
    <property type="match status" value="1"/>
</dbReference>
<evidence type="ECO:0000256" key="3">
    <source>
        <dbReference type="ARBA" id="ARBA00022833"/>
    </source>
</evidence>
<dbReference type="PANTHER" id="PTHR46927:SF3">
    <property type="entry name" value="THAP-TYPE DOMAIN-CONTAINING PROTEIN"/>
    <property type="match status" value="1"/>
</dbReference>
<evidence type="ECO:0000259" key="5">
    <source>
        <dbReference type="SMART" id="SM00692"/>
    </source>
</evidence>
<dbReference type="PANTHER" id="PTHR46927">
    <property type="entry name" value="AGAP005574-PA"/>
    <property type="match status" value="1"/>
</dbReference>
<feature type="domain" description="THAP-type" evidence="6">
    <location>
        <begin position="2"/>
        <end position="86"/>
    </location>
</feature>